<dbReference type="Pfam" id="PF12513">
    <property type="entry name" value="SUV3_C"/>
    <property type="match status" value="1"/>
</dbReference>
<dbReference type="Gene3D" id="3.40.50.300">
    <property type="entry name" value="P-loop containing nucleotide triphosphate hydrolases"/>
    <property type="match status" value="2"/>
</dbReference>
<dbReference type="Pfam" id="PF18147">
    <property type="entry name" value="Suv3_C_1"/>
    <property type="match status" value="1"/>
</dbReference>
<comment type="subcellular location">
    <subcellularLocation>
        <location evidence="3">Mitochondrion</location>
    </subcellularLocation>
</comment>
<dbReference type="Pfam" id="PF18114">
    <property type="entry name" value="Suv3_N"/>
    <property type="match status" value="1"/>
</dbReference>
<evidence type="ECO:0000313" key="15">
    <source>
        <dbReference type="Proteomes" id="UP000825002"/>
    </source>
</evidence>
<evidence type="ECO:0000256" key="9">
    <source>
        <dbReference type="ARBA" id="ARBA00022840"/>
    </source>
</evidence>
<evidence type="ECO:0000313" key="14">
    <source>
        <dbReference type="EMBL" id="KAG9510578.1"/>
    </source>
</evidence>
<keyword evidence="8 14" id="KW-0347">Helicase</keyword>
<dbReference type="InterPro" id="IPR027417">
    <property type="entry name" value="P-loop_NTPase"/>
</dbReference>
<dbReference type="InterPro" id="IPR001650">
    <property type="entry name" value="Helicase_C-like"/>
</dbReference>
<dbReference type="InterPro" id="IPR041453">
    <property type="entry name" value="Suv3_N"/>
</dbReference>
<evidence type="ECO:0000256" key="10">
    <source>
        <dbReference type="ARBA" id="ARBA00022946"/>
    </source>
</evidence>
<dbReference type="Gene3D" id="1.20.272.40">
    <property type="match status" value="1"/>
</dbReference>
<feature type="non-terminal residue" evidence="14">
    <location>
        <position position="1"/>
    </location>
</feature>
<evidence type="ECO:0000259" key="13">
    <source>
        <dbReference type="PROSITE" id="PS51194"/>
    </source>
</evidence>
<evidence type="ECO:0000256" key="2">
    <source>
        <dbReference type="ARBA" id="ARBA00001946"/>
    </source>
</evidence>
<proteinExistence type="inferred from homology"/>
<name>A0ABQ7SB06_9ACAR</name>
<organism evidence="14 15">
    <name type="scientific">Fragariocoptes setiger</name>
    <dbReference type="NCBI Taxonomy" id="1670756"/>
    <lineage>
        <taxon>Eukaryota</taxon>
        <taxon>Metazoa</taxon>
        <taxon>Ecdysozoa</taxon>
        <taxon>Arthropoda</taxon>
        <taxon>Chelicerata</taxon>
        <taxon>Arachnida</taxon>
        <taxon>Acari</taxon>
        <taxon>Acariformes</taxon>
        <taxon>Trombidiformes</taxon>
        <taxon>Prostigmata</taxon>
        <taxon>Eupodina</taxon>
        <taxon>Eriophyoidea</taxon>
        <taxon>Phytoptidae</taxon>
        <taxon>Fragariocoptes</taxon>
    </lineage>
</organism>
<comment type="similarity">
    <text evidence="4">Belongs to the helicase family.</text>
</comment>
<dbReference type="PROSITE" id="PS51194">
    <property type="entry name" value="HELICASE_CTER"/>
    <property type="match status" value="1"/>
</dbReference>
<dbReference type="EMBL" id="JAIFTH010000118">
    <property type="protein sequence ID" value="KAG9510578.1"/>
    <property type="molecule type" value="Genomic_DNA"/>
</dbReference>
<keyword evidence="11" id="KW-0496">Mitochondrion</keyword>
<evidence type="ECO:0000256" key="3">
    <source>
        <dbReference type="ARBA" id="ARBA00004173"/>
    </source>
</evidence>
<keyword evidence="6" id="KW-0547">Nucleotide-binding</keyword>
<comment type="caution">
    <text evidence="14">The sequence shown here is derived from an EMBL/GenBank/DDBJ whole genome shotgun (WGS) entry which is preliminary data.</text>
</comment>
<dbReference type="PANTHER" id="PTHR12131">
    <property type="entry name" value="ATP-DEPENDENT RNA AND DNA HELICASE"/>
    <property type="match status" value="1"/>
</dbReference>
<evidence type="ECO:0000256" key="8">
    <source>
        <dbReference type="ARBA" id="ARBA00022806"/>
    </source>
</evidence>
<keyword evidence="10" id="KW-0809">Transit peptide</keyword>
<dbReference type="Pfam" id="PF22527">
    <property type="entry name" value="DEXQc_Suv3"/>
    <property type="match status" value="1"/>
</dbReference>
<evidence type="ECO:0000256" key="12">
    <source>
        <dbReference type="ARBA" id="ARBA00047984"/>
    </source>
</evidence>
<keyword evidence="15" id="KW-1185">Reference proteome</keyword>
<dbReference type="CDD" id="cd17913">
    <property type="entry name" value="DEXQc_Suv3"/>
    <property type="match status" value="1"/>
</dbReference>
<dbReference type="InterPro" id="IPR050699">
    <property type="entry name" value="RNA-DNA_Helicase"/>
</dbReference>
<gene>
    <name evidence="14" type="primary">supv3l1</name>
    <name evidence="14" type="ORF">GZH46_00870</name>
</gene>
<dbReference type="EC" id="3.6.4.13" evidence="5"/>
<evidence type="ECO:0000256" key="7">
    <source>
        <dbReference type="ARBA" id="ARBA00022801"/>
    </source>
</evidence>
<dbReference type="InterPro" id="IPR022192">
    <property type="entry name" value="SUV3_C"/>
</dbReference>
<evidence type="ECO:0000256" key="6">
    <source>
        <dbReference type="ARBA" id="ARBA00022741"/>
    </source>
</evidence>
<keyword evidence="9" id="KW-0067">ATP-binding</keyword>
<comment type="cofactor">
    <cofactor evidence="2">
        <name>Mg(2+)</name>
        <dbReference type="ChEBI" id="CHEBI:18420"/>
    </cofactor>
</comment>
<keyword evidence="7" id="KW-0378">Hydrolase</keyword>
<dbReference type="SMART" id="SM00490">
    <property type="entry name" value="HELICc"/>
    <property type="match status" value="1"/>
</dbReference>
<feature type="domain" description="Helicase C-terminal" evidence="13">
    <location>
        <begin position="358"/>
        <end position="515"/>
    </location>
</feature>
<dbReference type="InterPro" id="IPR055206">
    <property type="entry name" value="DEXQc_SUV3"/>
</dbReference>
<evidence type="ECO:0000256" key="11">
    <source>
        <dbReference type="ARBA" id="ARBA00023128"/>
    </source>
</evidence>
<dbReference type="GO" id="GO:0004386">
    <property type="term" value="F:helicase activity"/>
    <property type="evidence" value="ECO:0007669"/>
    <property type="project" value="UniProtKB-KW"/>
</dbReference>
<evidence type="ECO:0000256" key="4">
    <source>
        <dbReference type="ARBA" id="ARBA00008708"/>
    </source>
</evidence>
<evidence type="ECO:0000256" key="5">
    <source>
        <dbReference type="ARBA" id="ARBA00012552"/>
    </source>
</evidence>
<accession>A0ABQ7SB06</accession>
<dbReference type="Gene3D" id="1.20.58.1080">
    <property type="match status" value="1"/>
</dbReference>
<sequence length="701" mass="79386">MSGASLVRASKSLSRVYSPITLAHRGLKELAYANFICDIRYGYRVASCAHHTPTRCIHIDDPEKYGRPEKDIQTVDYGNIGEEIVGKKIDKHSALKLINQFIQNQPIRELAQGHGMDDRLFLKAAMSFRRFCIKSESLPPELHVKLCDIIDGHGHVSDLFPDFLKHARHIFPHLECREELKKISDLTIPPNWYPEARGMNRKVIFHSGPTNSGKTYRALNRFLQSKSGIYCGPLKMLAAEVYHKSNEYGTKCDLITGEERKYANPDSTPSNHTALTVEMVPVNRPVEVAVIDEIQMMRDEGRGWAWTRALLGVPAGEIHLCGEEAAVDLVREILLSTGEELVVERYDRLTGDLCIEKDALESLNNVRPGDCIVCFSKEHIYQVSMGLEQRGFQVAVIYGTLPPGTKLSQCSKFNNPEDKCNVLVATDAIGMGLNLSIRRIIFWTLMKPSTDKNGNKNLEYLTTSQCKQIAGRAGRFGSMFKQGYVTTFKKEDLRQLREIMSKPINPIEKAGLQPTAEQIELFAYHLKHLSLSNLIDLFIDLCEVDSNHYFICNMDNFKILADLINHIPIDLRARYVFCCAPLNTKLSFEVAMFVKFARQFSMSEPITLDWICDQIGWPLKKPKNVVELTHLEAVFDVFELYLWLSYRFFDMFPDADGVRELQSDLEMDIDGGVSNIVQLFKSTKGRSALIDSKINSASNIA</sequence>
<dbReference type="Pfam" id="PF00271">
    <property type="entry name" value="Helicase_C"/>
    <property type="match status" value="1"/>
</dbReference>
<dbReference type="Gene3D" id="1.10.1740.140">
    <property type="match status" value="1"/>
</dbReference>
<dbReference type="InterPro" id="IPR044774">
    <property type="entry name" value="Suv3_DEXQc"/>
</dbReference>
<dbReference type="CDD" id="cd18805">
    <property type="entry name" value="SF2_C_suv3"/>
    <property type="match status" value="1"/>
</dbReference>
<protein>
    <recommendedName>
        <fullName evidence="5">RNA helicase</fullName>
        <ecNumber evidence="5">3.6.4.13</ecNumber>
    </recommendedName>
</protein>
<dbReference type="Proteomes" id="UP000825002">
    <property type="component" value="Unassembled WGS sequence"/>
</dbReference>
<dbReference type="InterPro" id="IPR041082">
    <property type="entry name" value="Suv3_C_1"/>
</dbReference>
<comment type="cofactor">
    <cofactor evidence="1">
        <name>Mn(2+)</name>
        <dbReference type="ChEBI" id="CHEBI:29035"/>
    </cofactor>
</comment>
<comment type="catalytic activity">
    <reaction evidence="12">
        <text>ATP + H2O = ADP + phosphate + H(+)</text>
        <dbReference type="Rhea" id="RHEA:13065"/>
        <dbReference type="ChEBI" id="CHEBI:15377"/>
        <dbReference type="ChEBI" id="CHEBI:15378"/>
        <dbReference type="ChEBI" id="CHEBI:30616"/>
        <dbReference type="ChEBI" id="CHEBI:43474"/>
        <dbReference type="ChEBI" id="CHEBI:456216"/>
        <dbReference type="EC" id="3.6.4.13"/>
    </reaction>
</comment>
<evidence type="ECO:0000256" key="1">
    <source>
        <dbReference type="ARBA" id="ARBA00001936"/>
    </source>
</evidence>
<reference evidence="14 15" key="1">
    <citation type="submission" date="2020-10" db="EMBL/GenBank/DDBJ databases">
        <authorList>
            <person name="Klimov P.B."/>
            <person name="Dyachkov S.M."/>
            <person name="Chetverikov P.E."/>
        </authorList>
    </citation>
    <scope>NUCLEOTIDE SEQUENCE [LARGE SCALE GENOMIC DNA]</scope>
    <source>
        <strain evidence="14">BMOC 18-1129-001#AD2665</strain>
        <tissue evidence="14">Entire mites</tissue>
    </source>
</reference>
<dbReference type="PANTHER" id="PTHR12131:SF1">
    <property type="entry name" value="ATP-DEPENDENT RNA HELICASE SUPV3L1, MITOCHONDRIAL-RELATED"/>
    <property type="match status" value="1"/>
</dbReference>
<dbReference type="SUPFAM" id="SSF52540">
    <property type="entry name" value="P-loop containing nucleoside triphosphate hydrolases"/>
    <property type="match status" value="2"/>
</dbReference>